<dbReference type="AlphaFoldDB" id="A0A250FQ32"/>
<dbReference type="RefSeq" id="WP_002669131.1">
    <property type="nucleotide sequence ID" value="NZ_CAUVLU010000029.1"/>
</dbReference>
<gene>
    <name evidence="1" type="ORF">CGC50_09045</name>
</gene>
<dbReference type="KEGG" id="cgh:CGC50_09045"/>
<name>A0A250FQ32_9FLAO</name>
<sequence>MINDQTLDLVFEFLTSYSQYFQKNLQRKPTIEELQRVLNTSFAVNIDETLFSACEEKAISEVKFKIVKRKKQRKYTVGGIGAIRRC</sequence>
<proteinExistence type="predicted"/>
<dbReference type="OrthoDB" id="9973344at2"/>
<dbReference type="EMBL" id="CP022386">
    <property type="protein sequence ID" value="ATA87292.1"/>
    <property type="molecule type" value="Genomic_DNA"/>
</dbReference>
<organism evidence="1 2">
    <name type="scientific">Capnocytophaga gingivalis</name>
    <dbReference type="NCBI Taxonomy" id="1017"/>
    <lineage>
        <taxon>Bacteria</taxon>
        <taxon>Pseudomonadati</taxon>
        <taxon>Bacteroidota</taxon>
        <taxon>Flavobacteriia</taxon>
        <taxon>Flavobacteriales</taxon>
        <taxon>Flavobacteriaceae</taxon>
        <taxon>Capnocytophaga</taxon>
    </lineage>
</organism>
<protein>
    <submittedName>
        <fullName evidence="1">Uncharacterized protein</fullName>
    </submittedName>
</protein>
<dbReference type="GeneID" id="84808699"/>
<reference evidence="2" key="1">
    <citation type="submission" date="2017-06" db="EMBL/GenBank/DDBJ databases">
        <title>Capnocytophaga spp. assemblies.</title>
        <authorList>
            <person name="Gulvik C.A."/>
        </authorList>
    </citation>
    <scope>NUCLEOTIDE SEQUENCE [LARGE SCALE GENOMIC DNA]</scope>
    <source>
        <strain evidence="2">H1496</strain>
    </source>
</reference>
<evidence type="ECO:0000313" key="1">
    <source>
        <dbReference type="EMBL" id="ATA87292.1"/>
    </source>
</evidence>
<accession>A0A250FQ32</accession>
<dbReference type="Proteomes" id="UP000217250">
    <property type="component" value="Chromosome"/>
</dbReference>
<evidence type="ECO:0000313" key="2">
    <source>
        <dbReference type="Proteomes" id="UP000217250"/>
    </source>
</evidence>